<dbReference type="InterPro" id="IPR006274">
    <property type="entry name" value="CarbamoylP_synth_ssu"/>
</dbReference>
<dbReference type="Pfam" id="PF00988">
    <property type="entry name" value="CPSase_sm_chain"/>
    <property type="match status" value="1"/>
</dbReference>
<dbReference type="Proteomes" id="UP000064189">
    <property type="component" value="Unassembled WGS sequence"/>
</dbReference>
<dbReference type="InterPro" id="IPR002474">
    <property type="entry name" value="CarbamoylP_synth_ssu_N"/>
</dbReference>
<dbReference type="Gene3D" id="3.40.50.880">
    <property type="match status" value="1"/>
</dbReference>
<comment type="catalytic activity">
    <reaction evidence="8">
        <text>L-glutamine + H2O = L-glutamate + NH4(+)</text>
        <dbReference type="Rhea" id="RHEA:15889"/>
        <dbReference type="ChEBI" id="CHEBI:15377"/>
        <dbReference type="ChEBI" id="CHEBI:28938"/>
        <dbReference type="ChEBI" id="CHEBI:29985"/>
        <dbReference type="ChEBI" id="CHEBI:58359"/>
    </reaction>
</comment>
<keyword evidence="4 8" id="KW-0547">Nucleotide-binding</keyword>
<comment type="similarity">
    <text evidence="2 8">Belongs to the CarA family.</text>
</comment>
<evidence type="ECO:0000256" key="3">
    <source>
        <dbReference type="ARBA" id="ARBA00022598"/>
    </source>
</evidence>
<proteinExistence type="inferred from homology"/>
<feature type="binding site" evidence="8">
    <location>
        <position position="216"/>
    </location>
    <ligand>
        <name>L-glutamine</name>
        <dbReference type="ChEBI" id="CHEBI:58359"/>
    </ligand>
</feature>
<comment type="subunit">
    <text evidence="8">Composed of two chains; the small (or glutamine) chain promotes the hydrolysis of glutamine to ammonia, which is used by the large (or ammonia) chain to synthesize carbamoyl phosphate. Tetramer of heterodimers (alpha,beta)4.</text>
</comment>
<dbReference type="AlphaFoldDB" id="A0A109MW28"/>
<dbReference type="Pfam" id="PF00117">
    <property type="entry name" value="GATase"/>
    <property type="match status" value="1"/>
</dbReference>
<dbReference type="SMART" id="SM01097">
    <property type="entry name" value="CPSase_sm_chain"/>
    <property type="match status" value="1"/>
</dbReference>
<evidence type="ECO:0000256" key="2">
    <source>
        <dbReference type="ARBA" id="ARBA00007800"/>
    </source>
</evidence>
<dbReference type="NCBIfam" id="TIGR01368">
    <property type="entry name" value="CPSaseIIsmall"/>
    <property type="match status" value="1"/>
</dbReference>
<gene>
    <name evidence="8" type="primary">carA</name>
    <name evidence="10" type="ORF">AS888_23080</name>
</gene>
<keyword evidence="11" id="KW-1185">Reference proteome</keyword>
<feature type="active site" description="Nucleophile" evidence="8">
    <location>
        <position position="243"/>
    </location>
</feature>
<dbReference type="SUPFAM" id="SSF52021">
    <property type="entry name" value="Carbamoyl phosphate synthetase, small subunit N-terminal domain"/>
    <property type="match status" value="1"/>
</dbReference>
<keyword evidence="3 8" id="KW-0436">Ligase</keyword>
<dbReference type="UniPathway" id="UPA00068">
    <property type="reaction ID" value="UER00171"/>
</dbReference>
<keyword evidence="5 8" id="KW-0067">ATP-binding</keyword>
<dbReference type="GO" id="GO:0006541">
    <property type="term" value="P:glutamine metabolic process"/>
    <property type="evidence" value="ECO:0007669"/>
    <property type="project" value="InterPro"/>
</dbReference>
<feature type="binding site" evidence="8">
    <location>
        <position position="47"/>
    </location>
    <ligand>
        <name>L-glutamine</name>
        <dbReference type="ChEBI" id="CHEBI:58359"/>
    </ligand>
</feature>
<evidence type="ECO:0000256" key="4">
    <source>
        <dbReference type="ARBA" id="ARBA00022741"/>
    </source>
</evidence>
<dbReference type="PANTHER" id="PTHR43418:SF7">
    <property type="entry name" value="CARBAMOYL-PHOSPHATE SYNTHASE SMALL CHAIN"/>
    <property type="match status" value="1"/>
</dbReference>
<dbReference type="UniPathway" id="UPA00070">
    <property type="reaction ID" value="UER00115"/>
</dbReference>
<feature type="active site" evidence="8">
    <location>
        <position position="328"/>
    </location>
</feature>
<comment type="catalytic activity">
    <reaction evidence="7 8">
        <text>hydrogencarbonate + L-glutamine + 2 ATP + H2O = carbamoyl phosphate + L-glutamate + 2 ADP + phosphate + 2 H(+)</text>
        <dbReference type="Rhea" id="RHEA:18633"/>
        <dbReference type="ChEBI" id="CHEBI:15377"/>
        <dbReference type="ChEBI" id="CHEBI:15378"/>
        <dbReference type="ChEBI" id="CHEBI:17544"/>
        <dbReference type="ChEBI" id="CHEBI:29985"/>
        <dbReference type="ChEBI" id="CHEBI:30616"/>
        <dbReference type="ChEBI" id="CHEBI:43474"/>
        <dbReference type="ChEBI" id="CHEBI:58228"/>
        <dbReference type="ChEBI" id="CHEBI:58359"/>
        <dbReference type="ChEBI" id="CHEBI:456216"/>
        <dbReference type="EC" id="6.3.5.5"/>
    </reaction>
</comment>
<comment type="pathway">
    <text evidence="8">Pyrimidine metabolism; UMP biosynthesis via de novo pathway; (S)-dihydroorotate from bicarbonate: step 1/3.</text>
</comment>
<dbReference type="Gene3D" id="3.50.30.20">
    <property type="entry name" value="Carbamoyl-phosphate synthase small subunit, N-terminal domain"/>
    <property type="match status" value="1"/>
</dbReference>
<organism evidence="10 11">
    <name type="scientific">Peribacillus simplex</name>
    <dbReference type="NCBI Taxonomy" id="1478"/>
    <lineage>
        <taxon>Bacteria</taxon>
        <taxon>Bacillati</taxon>
        <taxon>Bacillota</taxon>
        <taxon>Bacilli</taxon>
        <taxon>Bacillales</taxon>
        <taxon>Bacillaceae</taxon>
        <taxon>Peribacillus</taxon>
    </lineage>
</organism>
<dbReference type="PANTHER" id="PTHR43418">
    <property type="entry name" value="MULTIFUNCTIONAL TRYPTOPHAN BIOSYNTHESIS PROTEIN-RELATED"/>
    <property type="match status" value="1"/>
</dbReference>
<dbReference type="RefSeq" id="WP_061143039.1">
    <property type="nucleotide sequence ID" value="NZ_LNNH01000029.1"/>
</dbReference>
<evidence type="ECO:0000313" key="10">
    <source>
        <dbReference type="EMBL" id="KWW16872.1"/>
    </source>
</evidence>
<feature type="domain" description="Carbamoyl-phosphate synthase small subunit N-terminal" evidence="9">
    <location>
        <begin position="1"/>
        <end position="133"/>
    </location>
</feature>
<evidence type="ECO:0000256" key="6">
    <source>
        <dbReference type="ARBA" id="ARBA00022962"/>
    </source>
</evidence>
<reference evidence="10 11" key="1">
    <citation type="submission" date="2015-11" db="EMBL/GenBank/DDBJ databases">
        <title>Genome Sequence of Bacillus simplex strain VanAntwerpen2.</title>
        <authorList>
            <person name="Couger M.B."/>
        </authorList>
    </citation>
    <scope>NUCLEOTIDE SEQUENCE [LARGE SCALE GENOMIC DNA]</scope>
    <source>
        <strain evidence="10 11">VanAntwerpen02</strain>
    </source>
</reference>
<feature type="binding site" evidence="8">
    <location>
        <position position="244"/>
    </location>
    <ligand>
        <name>L-glutamine</name>
        <dbReference type="ChEBI" id="CHEBI:58359"/>
    </ligand>
</feature>
<dbReference type="PRINTS" id="PR00096">
    <property type="entry name" value="GATASE"/>
</dbReference>
<evidence type="ECO:0000313" key="11">
    <source>
        <dbReference type="Proteomes" id="UP000064189"/>
    </source>
</evidence>
<dbReference type="InterPro" id="IPR035686">
    <property type="entry name" value="CPSase_GATase1"/>
</dbReference>
<dbReference type="GO" id="GO:0044205">
    <property type="term" value="P:'de novo' UMP biosynthetic process"/>
    <property type="evidence" value="ECO:0007669"/>
    <property type="project" value="UniProtKB-UniRule"/>
</dbReference>
<keyword evidence="8" id="KW-0055">Arginine biosynthesis</keyword>
<comment type="pathway">
    <text evidence="1 8">Amino-acid biosynthesis; L-arginine biosynthesis; carbamoyl phosphate from bicarbonate: step 1/1.</text>
</comment>
<dbReference type="PRINTS" id="PR00099">
    <property type="entry name" value="CPSGATASE"/>
</dbReference>
<comment type="caution">
    <text evidence="10">The sequence shown here is derived from an EMBL/GenBank/DDBJ whole genome shotgun (WGS) entry which is preliminary data.</text>
</comment>
<name>A0A109MW28_9BACI</name>
<dbReference type="InterPro" id="IPR017926">
    <property type="entry name" value="GATASE"/>
</dbReference>
<feature type="binding site" evidence="8">
    <location>
        <position position="285"/>
    </location>
    <ligand>
        <name>L-glutamine</name>
        <dbReference type="ChEBI" id="CHEBI:58359"/>
    </ligand>
</feature>
<dbReference type="GO" id="GO:0005524">
    <property type="term" value="F:ATP binding"/>
    <property type="evidence" value="ECO:0007669"/>
    <property type="project" value="UniProtKB-UniRule"/>
</dbReference>
<sequence length="360" mass="40122">MKNYLYLENGSVFEGELLTGPTEKATCGEIVFFTGMTGYQEVLTDPSYKDQIVIFTYPLIGNYGINENDFESKKPHVAGVIVYEGNMSHSHYQAKYSLGEYLEKWAIPLLSHVDTRAVVKNIRQEGSMQAVITAEEGFTVKPSQNDLAAHVAEVSTKVVESFGEGDKHVVMMDFGYKKSILDSLVEQGCRVSVVPFDTGFEQIKELQPDGILLSNGPGDPKQLEYLLGNLKKIITKFPTMGICLGHQLTALAFGGNTKKMLFGHRGANQPVVDLKTKRVYMSSQNHSYEVDETSLQGTSLQVRFRNVNDSTVEGLMHEDLPIFTTQYHPEANPGPNESSQLFNDFLQMINDYSGREKAYA</sequence>
<keyword evidence="8" id="KW-0665">Pyrimidine biosynthesis</keyword>
<keyword evidence="6 8" id="KW-0315">Glutamine amidotransferase</keyword>
<dbReference type="PRINTS" id="PR00097">
    <property type="entry name" value="ANTSNTHASEII"/>
</dbReference>
<dbReference type="NCBIfam" id="NF009475">
    <property type="entry name" value="PRK12838.1"/>
    <property type="match status" value="1"/>
</dbReference>
<evidence type="ECO:0000259" key="9">
    <source>
        <dbReference type="SMART" id="SM01097"/>
    </source>
</evidence>
<dbReference type="InterPro" id="IPR050472">
    <property type="entry name" value="Anth_synth/Amidotransfase"/>
</dbReference>
<dbReference type="PROSITE" id="PS51273">
    <property type="entry name" value="GATASE_TYPE_1"/>
    <property type="match status" value="1"/>
</dbReference>
<feature type="region of interest" description="CPSase" evidence="8">
    <location>
        <begin position="1"/>
        <end position="167"/>
    </location>
</feature>
<dbReference type="CDD" id="cd01744">
    <property type="entry name" value="GATase1_CPSase"/>
    <property type="match status" value="1"/>
</dbReference>
<evidence type="ECO:0000256" key="5">
    <source>
        <dbReference type="ARBA" id="ARBA00022840"/>
    </source>
</evidence>
<dbReference type="GO" id="GO:0004088">
    <property type="term" value="F:carbamoyl-phosphate synthase (glutamine-hydrolyzing) activity"/>
    <property type="evidence" value="ECO:0007669"/>
    <property type="project" value="UniProtKB-UniRule"/>
</dbReference>
<dbReference type="GO" id="GO:0004359">
    <property type="term" value="F:glutaminase activity"/>
    <property type="evidence" value="ECO:0007669"/>
    <property type="project" value="RHEA"/>
</dbReference>
<dbReference type="InterPro" id="IPR029062">
    <property type="entry name" value="Class_I_gatase-like"/>
</dbReference>
<evidence type="ECO:0000256" key="8">
    <source>
        <dbReference type="HAMAP-Rule" id="MF_01209"/>
    </source>
</evidence>
<feature type="active site" evidence="8">
    <location>
        <position position="330"/>
    </location>
</feature>
<feature type="binding site" evidence="8">
    <location>
        <position position="288"/>
    </location>
    <ligand>
        <name>L-glutamine</name>
        <dbReference type="ChEBI" id="CHEBI:58359"/>
    </ligand>
</feature>
<evidence type="ECO:0000256" key="7">
    <source>
        <dbReference type="ARBA" id="ARBA00048816"/>
    </source>
</evidence>
<protein>
    <recommendedName>
        <fullName evidence="8">Carbamoyl phosphate synthase small chain</fullName>
        <ecNumber evidence="8">6.3.5.5</ecNumber>
    </recommendedName>
    <alternativeName>
        <fullName evidence="8">Carbamoyl phosphate synthetase glutamine chain</fullName>
    </alternativeName>
</protein>
<dbReference type="GO" id="GO:0006207">
    <property type="term" value="P:'de novo' pyrimidine nucleobase biosynthetic process"/>
    <property type="evidence" value="ECO:0007669"/>
    <property type="project" value="InterPro"/>
</dbReference>
<dbReference type="GO" id="GO:0006526">
    <property type="term" value="P:L-arginine biosynthetic process"/>
    <property type="evidence" value="ECO:0007669"/>
    <property type="project" value="UniProtKB-UniRule"/>
</dbReference>
<feature type="binding site" evidence="8">
    <location>
        <position position="218"/>
    </location>
    <ligand>
        <name>L-glutamine</name>
        <dbReference type="ChEBI" id="CHEBI:58359"/>
    </ligand>
</feature>
<dbReference type="InterPro" id="IPR036480">
    <property type="entry name" value="CarbP_synth_ssu_N_sf"/>
</dbReference>
<keyword evidence="8" id="KW-0028">Amino-acid biosynthesis</keyword>
<dbReference type="HAMAP" id="MF_01209">
    <property type="entry name" value="CPSase_S_chain"/>
    <property type="match status" value="1"/>
</dbReference>
<dbReference type="EC" id="6.3.5.5" evidence="8"/>
<dbReference type="SUPFAM" id="SSF52317">
    <property type="entry name" value="Class I glutamine amidotransferase-like"/>
    <property type="match status" value="1"/>
</dbReference>
<comment type="function">
    <text evidence="8">Small subunit of the glutamine-dependent carbamoyl phosphate synthetase (CPSase). CPSase catalyzes the formation of carbamoyl phosphate from the ammonia moiety of glutamine, carbonate, and phosphate donated by ATP, constituting the first step of 2 biosynthetic pathways, one leading to arginine and/or urea and the other to pyrimidine nucleotides. The small subunit (glutamine amidotransferase) binds and cleaves glutamine to supply the large subunit with the substrate ammonia.</text>
</comment>
<comment type="caution">
    <text evidence="8">Lacks conserved residue(s) required for the propagation of feature annotation.</text>
</comment>
<dbReference type="EMBL" id="LNNH01000029">
    <property type="protein sequence ID" value="KWW16872.1"/>
    <property type="molecule type" value="Genomic_DNA"/>
</dbReference>
<evidence type="ECO:0000256" key="1">
    <source>
        <dbReference type="ARBA" id="ARBA00005077"/>
    </source>
</evidence>
<accession>A0A109MW28</accession>
<feature type="binding site" evidence="8">
    <location>
        <position position="247"/>
    </location>
    <ligand>
        <name>L-glutamine</name>
        <dbReference type="ChEBI" id="CHEBI:58359"/>
    </ligand>
</feature>